<keyword evidence="9" id="KW-0378">Hydrolase</keyword>
<dbReference type="Proteomes" id="UP000574690">
    <property type="component" value="Unassembled WGS sequence"/>
</dbReference>
<dbReference type="GO" id="GO:0005576">
    <property type="term" value="C:extracellular region"/>
    <property type="evidence" value="ECO:0007669"/>
    <property type="project" value="UniProtKB-SubCell"/>
</dbReference>
<evidence type="ECO:0000256" key="5">
    <source>
        <dbReference type="ARBA" id="ARBA00022900"/>
    </source>
</evidence>
<keyword evidence="3" id="KW-0964">Secreted</keyword>
<name>A0A850C8F9_9ACTN</name>
<dbReference type="EMBL" id="JABFXE010000041">
    <property type="protein sequence ID" value="NUQ87026.1"/>
    <property type="molecule type" value="Genomic_DNA"/>
</dbReference>
<reference evidence="9 10" key="1">
    <citation type="submission" date="2020-05" db="EMBL/GenBank/DDBJ databases">
        <title>DNA-SIP metagenomic assembled genomes.</title>
        <authorList>
            <person name="Yu J."/>
        </authorList>
    </citation>
    <scope>NUCLEOTIDE SEQUENCE [LARGE SCALE GENOMIC DNA]</scope>
    <source>
        <strain evidence="9">Bin5.27</strain>
    </source>
</reference>
<dbReference type="GO" id="GO:0004867">
    <property type="term" value="F:serine-type endopeptidase inhibitor activity"/>
    <property type="evidence" value="ECO:0007669"/>
    <property type="project" value="UniProtKB-KW"/>
</dbReference>
<evidence type="ECO:0000256" key="6">
    <source>
        <dbReference type="ARBA" id="ARBA00023157"/>
    </source>
</evidence>
<dbReference type="Pfam" id="PF00720">
    <property type="entry name" value="SSI"/>
    <property type="match status" value="1"/>
</dbReference>
<feature type="chain" id="PRO_5032600093" evidence="7">
    <location>
        <begin position="25"/>
        <end position="139"/>
    </location>
</feature>
<dbReference type="Gene3D" id="3.30.350.10">
    <property type="entry name" value="Subtilisin inhibitor-like"/>
    <property type="match status" value="1"/>
</dbReference>
<evidence type="ECO:0000259" key="8">
    <source>
        <dbReference type="Pfam" id="PF00720"/>
    </source>
</evidence>
<feature type="domain" description="Subtilisin inhibitor" evidence="8">
    <location>
        <begin position="53"/>
        <end position="121"/>
    </location>
</feature>
<evidence type="ECO:0000256" key="4">
    <source>
        <dbReference type="ARBA" id="ARBA00022690"/>
    </source>
</evidence>
<keyword evidence="6" id="KW-1015">Disulfide bond</keyword>
<evidence type="ECO:0000313" key="10">
    <source>
        <dbReference type="Proteomes" id="UP000574690"/>
    </source>
</evidence>
<keyword evidence="5" id="KW-0722">Serine protease inhibitor</keyword>
<proteinExistence type="inferred from homology"/>
<protein>
    <submittedName>
        <fullName evidence="9">Serine protease</fullName>
    </submittedName>
</protein>
<dbReference type="InterPro" id="IPR023549">
    <property type="entry name" value="Subtilisin_inhibitor"/>
</dbReference>
<keyword evidence="4" id="KW-0646">Protease inhibitor</keyword>
<dbReference type="SUPFAM" id="SSF55399">
    <property type="entry name" value="Subtilisin inhibitor"/>
    <property type="match status" value="1"/>
</dbReference>
<keyword evidence="7" id="KW-0732">Signal</keyword>
<dbReference type="GO" id="GO:0006508">
    <property type="term" value="P:proteolysis"/>
    <property type="evidence" value="ECO:0007669"/>
    <property type="project" value="UniProtKB-KW"/>
</dbReference>
<evidence type="ECO:0000256" key="1">
    <source>
        <dbReference type="ARBA" id="ARBA00004613"/>
    </source>
</evidence>
<organism evidence="9 10">
    <name type="scientific">Glycomyces artemisiae</name>
    <dbReference type="NCBI Taxonomy" id="1076443"/>
    <lineage>
        <taxon>Bacteria</taxon>
        <taxon>Bacillati</taxon>
        <taxon>Actinomycetota</taxon>
        <taxon>Actinomycetes</taxon>
        <taxon>Glycomycetales</taxon>
        <taxon>Glycomycetaceae</taxon>
        <taxon>Glycomyces</taxon>
    </lineage>
</organism>
<dbReference type="GO" id="GO:0008233">
    <property type="term" value="F:peptidase activity"/>
    <property type="evidence" value="ECO:0007669"/>
    <property type="project" value="UniProtKB-KW"/>
</dbReference>
<comment type="caution">
    <text evidence="9">The sequence shown here is derived from an EMBL/GenBank/DDBJ whole genome shotgun (WGS) entry which is preliminary data.</text>
</comment>
<dbReference type="InterPro" id="IPR036819">
    <property type="entry name" value="Subtilisin_inhibitor-like_sf"/>
</dbReference>
<keyword evidence="9" id="KW-0645">Protease</keyword>
<comment type="similarity">
    <text evidence="2">Belongs to the protease inhibitor I16 (SSI) family.</text>
</comment>
<gene>
    <name evidence="9" type="ORF">HOQ43_00970</name>
</gene>
<evidence type="ECO:0000256" key="3">
    <source>
        <dbReference type="ARBA" id="ARBA00022525"/>
    </source>
</evidence>
<feature type="signal peptide" evidence="7">
    <location>
        <begin position="1"/>
        <end position="24"/>
    </location>
</feature>
<evidence type="ECO:0000256" key="7">
    <source>
        <dbReference type="SAM" id="SignalP"/>
    </source>
</evidence>
<comment type="subcellular location">
    <subcellularLocation>
        <location evidence="1">Secreted</location>
    </subcellularLocation>
</comment>
<sequence>MRKLAVGALGAAAFAVMTPAPAQADPIPVDPGIGSGVDTGFLYLEIAPEDGPTERAVLSCPGGQGHSRGEEACIQLTAVDGEIGSLEAADGICNKMFAPVTFKGFGFWDGKFKYYEETFGNQCEGVLATGGTVFDIVES</sequence>
<evidence type="ECO:0000256" key="2">
    <source>
        <dbReference type="ARBA" id="ARBA00010472"/>
    </source>
</evidence>
<evidence type="ECO:0000313" key="9">
    <source>
        <dbReference type="EMBL" id="NUQ87026.1"/>
    </source>
</evidence>
<accession>A0A850C8F9</accession>
<dbReference type="AlphaFoldDB" id="A0A850C8F9"/>